<dbReference type="OrthoDB" id="3693562at2"/>
<evidence type="ECO:0000256" key="1">
    <source>
        <dbReference type="ARBA" id="ARBA00023002"/>
    </source>
</evidence>
<dbReference type="InterPro" id="IPR011576">
    <property type="entry name" value="Pyridox_Oxase_N"/>
</dbReference>
<evidence type="ECO:0000259" key="2">
    <source>
        <dbReference type="Pfam" id="PF01243"/>
    </source>
</evidence>
<keyword evidence="1" id="KW-0560">Oxidoreductase</keyword>
<name>A0A1S1QZX8_9ACTN</name>
<dbReference type="InterPro" id="IPR012349">
    <property type="entry name" value="Split_barrel_FMN-bd"/>
</dbReference>
<dbReference type="SUPFAM" id="SSF50475">
    <property type="entry name" value="FMN-binding split barrel"/>
    <property type="match status" value="1"/>
</dbReference>
<dbReference type="EMBL" id="MBLM01000108">
    <property type="protein sequence ID" value="OHV38622.1"/>
    <property type="molecule type" value="Genomic_DNA"/>
</dbReference>
<evidence type="ECO:0000313" key="4">
    <source>
        <dbReference type="Proteomes" id="UP000179627"/>
    </source>
</evidence>
<accession>A0A1S1QZX8</accession>
<dbReference type="GO" id="GO:0016627">
    <property type="term" value="F:oxidoreductase activity, acting on the CH-CH group of donors"/>
    <property type="evidence" value="ECO:0007669"/>
    <property type="project" value="TreeGrafter"/>
</dbReference>
<dbReference type="InterPro" id="IPR052019">
    <property type="entry name" value="F420H2_bilvrd_red/Heme_oxyg"/>
</dbReference>
<protein>
    <submittedName>
        <fullName evidence="3">Pyridoxamine 5'-phosphate oxidase</fullName>
    </submittedName>
</protein>
<reference evidence="4" key="1">
    <citation type="submission" date="2016-07" db="EMBL/GenBank/DDBJ databases">
        <title>Sequence Frankia sp. strain CcI1.17.</title>
        <authorList>
            <person name="Ghodhbane-Gtari F."/>
            <person name="Swanson E."/>
            <person name="Gueddou A."/>
            <person name="Morris K."/>
            <person name="Hezbri K."/>
            <person name="Ktari A."/>
            <person name="Nouioui I."/>
            <person name="Abebe-Akele F."/>
            <person name="Simpson S."/>
            <person name="Thomas K."/>
            <person name="Gtari M."/>
            <person name="Tisa L.S."/>
            <person name="Hurst S."/>
        </authorList>
    </citation>
    <scope>NUCLEOTIDE SEQUENCE [LARGE SCALE GENOMIC DNA]</scope>
    <source>
        <strain evidence="4">Cc1.17</strain>
    </source>
</reference>
<evidence type="ECO:0000313" key="3">
    <source>
        <dbReference type="EMBL" id="OHV38622.1"/>
    </source>
</evidence>
<dbReference type="Gene3D" id="2.30.110.10">
    <property type="entry name" value="Electron Transport, Fmn-binding Protein, Chain A"/>
    <property type="match status" value="1"/>
</dbReference>
<dbReference type="PANTHER" id="PTHR35176">
    <property type="entry name" value="HEME OXYGENASE HI_0854-RELATED"/>
    <property type="match status" value="1"/>
</dbReference>
<keyword evidence="4" id="KW-1185">Reference proteome</keyword>
<feature type="domain" description="Pyridoxamine 5'-phosphate oxidase N-terminal" evidence="2">
    <location>
        <begin position="4"/>
        <end position="97"/>
    </location>
</feature>
<dbReference type="PANTHER" id="PTHR35176:SF6">
    <property type="entry name" value="HEME OXYGENASE HI_0854-RELATED"/>
    <property type="match status" value="1"/>
</dbReference>
<dbReference type="InterPro" id="IPR024031">
    <property type="entry name" value="MSMEG_5819/OxyR"/>
</dbReference>
<dbReference type="Pfam" id="PF01243">
    <property type="entry name" value="PNPOx_N"/>
    <property type="match status" value="1"/>
</dbReference>
<proteinExistence type="predicted"/>
<gene>
    <name evidence="3" type="ORF">CC117_02415</name>
</gene>
<organism evidence="3 4">
    <name type="scientific">Parafrankia colletiae</name>
    <dbReference type="NCBI Taxonomy" id="573497"/>
    <lineage>
        <taxon>Bacteria</taxon>
        <taxon>Bacillati</taxon>
        <taxon>Actinomycetota</taxon>
        <taxon>Actinomycetes</taxon>
        <taxon>Frankiales</taxon>
        <taxon>Frankiaceae</taxon>
        <taxon>Parafrankia</taxon>
    </lineage>
</organism>
<dbReference type="GO" id="GO:0070967">
    <property type="term" value="F:coenzyme F420 binding"/>
    <property type="evidence" value="ECO:0007669"/>
    <property type="project" value="TreeGrafter"/>
</dbReference>
<dbReference type="GO" id="GO:0005829">
    <property type="term" value="C:cytosol"/>
    <property type="evidence" value="ECO:0007669"/>
    <property type="project" value="TreeGrafter"/>
</dbReference>
<dbReference type="RefSeq" id="WP_071083660.1">
    <property type="nucleotide sequence ID" value="NZ_MBLM01000108.1"/>
</dbReference>
<comment type="caution">
    <text evidence="3">The sequence shown here is derived from an EMBL/GenBank/DDBJ whole genome shotgun (WGS) entry which is preliminary data.</text>
</comment>
<dbReference type="NCBIfam" id="TIGR04023">
    <property type="entry name" value="PPOX_MSMEG_5819"/>
    <property type="match status" value="1"/>
</dbReference>
<dbReference type="AlphaFoldDB" id="A0A1S1QZX8"/>
<sequence>MVFTDAELEYLAGQRLGRLATVAPDGTPQNSPVAFRHNAATDTIDIHGYNLGATRKFRNVAATREVSLVVDDIASVNPWRVRGVEIRGEAAAVTGEDPPAGHLSPEVIRIRPRRVISWGIDAGVEGMQARTISP</sequence>
<dbReference type="Proteomes" id="UP000179627">
    <property type="component" value="Unassembled WGS sequence"/>
</dbReference>